<dbReference type="Pfam" id="PF10117">
    <property type="entry name" value="McrBC"/>
    <property type="match status" value="1"/>
</dbReference>
<dbReference type="PIRSF" id="PIRSF003109">
    <property type="entry name" value="McrC"/>
    <property type="match status" value="1"/>
</dbReference>
<gene>
    <name evidence="1" type="primary">mcrC</name>
    <name evidence="1" type="ORF">F4V44_14465</name>
</gene>
<dbReference type="InterPro" id="IPR014407">
    <property type="entry name" value="McrC_bac"/>
</dbReference>
<keyword evidence="1" id="KW-0540">Nuclease</keyword>
<keyword evidence="1" id="KW-0378">Hydrolase</keyword>
<sequence length="347" mass="41493">MNSLKELSKIPVKNIYYMLCYAWGHLTEKDMTSVAQEDEKDIHHLLTRILVVKIRSLIKRGFYREYRANQEEMSLLRGKVLFSQSVHSFSFKRGKMQCEYEELNLNILHNQIIKTTLHSLLRVQNLDQRLLNEVQQLHHYFAGIDIIPLYSKVFSNITLHRSNQHYRFVLDICQFLYESLLIHEDGDERSFSDFERDAKRMPRLFEEFVRNFYKAELPDYRVKRDRFHWDAVGDNLNYLPSMETDISLENQSEKWIIDTKFYQDTVKGHWGSEKLISGNLYQLYSYLSNYKDKSFPKKELKGMLLYPLVGHSLDLSYEIKGYPIKVCTVDLNQNWQQIHHRLLEIIC</sequence>
<keyword evidence="1" id="KW-0255">Endonuclease</keyword>
<proteinExistence type="predicted"/>
<dbReference type="GO" id="GO:0009307">
    <property type="term" value="P:DNA restriction-modification system"/>
    <property type="evidence" value="ECO:0007669"/>
    <property type="project" value="InterPro"/>
</dbReference>
<evidence type="ECO:0000313" key="1">
    <source>
        <dbReference type="EMBL" id="KAA9022937.1"/>
    </source>
</evidence>
<keyword evidence="2" id="KW-1185">Reference proteome</keyword>
<dbReference type="PANTHER" id="PTHR38733:SF1">
    <property type="entry name" value="TYPE IV METHYL-DIRECTED RESTRICTION ENZYME ECOKMCRBC"/>
    <property type="match status" value="1"/>
</dbReference>
<dbReference type="InterPro" id="IPR019292">
    <property type="entry name" value="McrC"/>
</dbReference>
<comment type="caution">
    <text evidence="1">The sequence shown here is derived from an EMBL/GenBank/DDBJ whole genome shotgun (WGS) entry which is preliminary data.</text>
</comment>
<dbReference type="EMBL" id="VYKL01000021">
    <property type="protein sequence ID" value="KAA9022937.1"/>
    <property type="molecule type" value="Genomic_DNA"/>
</dbReference>
<evidence type="ECO:0000313" key="2">
    <source>
        <dbReference type="Proteomes" id="UP000326671"/>
    </source>
</evidence>
<dbReference type="RefSeq" id="WP_150440729.1">
    <property type="nucleotide sequence ID" value="NZ_VYKL01000021.1"/>
</dbReference>
<reference evidence="1 2" key="1">
    <citation type="submission" date="2019-09" db="EMBL/GenBank/DDBJ databases">
        <title>Whole genome sequences of isolates from the Mars Exploration Rovers.</title>
        <authorList>
            <person name="Seuylemezian A."/>
            <person name="Vaishampayan P."/>
        </authorList>
    </citation>
    <scope>NUCLEOTIDE SEQUENCE [LARGE SCALE GENOMIC DNA]</scope>
    <source>
        <strain evidence="1 2">MER_TA_151</strain>
    </source>
</reference>
<dbReference type="OrthoDB" id="9786961at2"/>
<organism evidence="1 2">
    <name type="scientific">Niallia endozanthoxylica</name>
    <dbReference type="NCBI Taxonomy" id="2036016"/>
    <lineage>
        <taxon>Bacteria</taxon>
        <taxon>Bacillati</taxon>
        <taxon>Bacillota</taxon>
        <taxon>Bacilli</taxon>
        <taxon>Bacillales</taxon>
        <taxon>Bacillaceae</taxon>
        <taxon>Niallia</taxon>
    </lineage>
</organism>
<dbReference type="AlphaFoldDB" id="A0A5J5HSF8"/>
<dbReference type="NCBIfam" id="NF007277">
    <property type="entry name" value="PRK09736.1"/>
    <property type="match status" value="1"/>
</dbReference>
<name>A0A5J5HSF8_9BACI</name>
<protein>
    <submittedName>
        <fullName evidence="1">5-methylcytosine-specific restriction endonuclease system specificity protein McrC</fullName>
        <ecNumber evidence="1">3.1.21.-</ecNumber>
    </submittedName>
</protein>
<dbReference type="GO" id="GO:0004519">
    <property type="term" value="F:endonuclease activity"/>
    <property type="evidence" value="ECO:0007669"/>
    <property type="project" value="UniProtKB-KW"/>
</dbReference>
<dbReference type="EC" id="3.1.21.-" evidence="1"/>
<accession>A0A5J5HSF8</accession>
<dbReference type="GO" id="GO:0016787">
    <property type="term" value="F:hydrolase activity"/>
    <property type="evidence" value="ECO:0007669"/>
    <property type="project" value="UniProtKB-KW"/>
</dbReference>
<dbReference type="PANTHER" id="PTHR38733">
    <property type="entry name" value="PROTEIN MCRC"/>
    <property type="match status" value="1"/>
</dbReference>
<dbReference type="Proteomes" id="UP000326671">
    <property type="component" value="Unassembled WGS sequence"/>
</dbReference>